<dbReference type="SUPFAM" id="SSF160582">
    <property type="entry name" value="MbtH-like"/>
    <property type="match status" value="1"/>
</dbReference>
<dbReference type="EMBL" id="CP127295">
    <property type="protein sequence ID" value="WIY00975.1"/>
    <property type="molecule type" value="Genomic_DNA"/>
</dbReference>
<dbReference type="PANTHER" id="PTHR38444">
    <property type="entry name" value="ENTEROBACTIN BIOSYNTHESIS PROTEIN YBDZ"/>
    <property type="match status" value="1"/>
</dbReference>
<dbReference type="AlphaFoldDB" id="A0A9Y2NKB7"/>
<dbReference type="Gene3D" id="3.90.820.10">
    <property type="entry name" value="Structural Genomics, Unknown Function 30-nov-00 1gh9 Mol_id"/>
    <property type="match status" value="1"/>
</dbReference>
<dbReference type="PANTHER" id="PTHR38444:SF1">
    <property type="entry name" value="ENTEROBACTIN BIOSYNTHESIS PROTEIN YBDZ"/>
    <property type="match status" value="1"/>
</dbReference>
<protein>
    <submittedName>
        <fullName evidence="2">MbtH family NRPS accessory protein</fullName>
    </submittedName>
</protein>
<accession>A0A9Y2NKB7</accession>
<gene>
    <name evidence="2" type="ORF">QRX60_44180</name>
</gene>
<evidence type="ECO:0000259" key="1">
    <source>
        <dbReference type="SMART" id="SM00923"/>
    </source>
</evidence>
<sequence>MTDNPFDDPDGTFHVLTNDELQHSLWPATIPVPDGWIVALRGVCRNEAVEYVNTHWTDIRPASLLIGCQGPANSGTAKRSL</sequence>
<dbReference type="SMART" id="SM00923">
    <property type="entry name" value="MbtH"/>
    <property type="match status" value="1"/>
</dbReference>
<feature type="domain" description="MbtH-like" evidence="1">
    <location>
        <begin position="4"/>
        <end position="54"/>
    </location>
</feature>
<dbReference type="KEGG" id="amog:QRX60_44180"/>
<dbReference type="InterPro" id="IPR038020">
    <property type="entry name" value="MbtH-like_sf"/>
</dbReference>
<proteinExistence type="predicted"/>
<keyword evidence="3" id="KW-1185">Reference proteome</keyword>
<organism evidence="2 3">
    <name type="scientific">Amycolatopsis mongoliensis</name>
    <dbReference type="NCBI Taxonomy" id="715475"/>
    <lineage>
        <taxon>Bacteria</taxon>
        <taxon>Bacillati</taxon>
        <taxon>Actinomycetota</taxon>
        <taxon>Actinomycetes</taxon>
        <taxon>Pseudonocardiales</taxon>
        <taxon>Pseudonocardiaceae</taxon>
        <taxon>Amycolatopsis</taxon>
    </lineage>
</organism>
<dbReference type="InterPro" id="IPR005153">
    <property type="entry name" value="MbtH-like_dom"/>
</dbReference>
<evidence type="ECO:0000313" key="2">
    <source>
        <dbReference type="EMBL" id="WIY00975.1"/>
    </source>
</evidence>
<reference evidence="2 3" key="1">
    <citation type="submission" date="2023-06" db="EMBL/GenBank/DDBJ databases">
        <authorList>
            <person name="Oyuntsetseg B."/>
            <person name="Kim S.B."/>
        </authorList>
    </citation>
    <scope>NUCLEOTIDE SEQUENCE [LARGE SCALE GENOMIC DNA]</scope>
    <source>
        <strain evidence="2 3">4-36</strain>
    </source>
</reference>
<dbReference type="GO" id="GO:0019290">
    <property type="term" value="P:siderophore biosynthetic process"/>
    <property type="evidence" value="ECO:0007669"/>
    <property type="project" value="TreeGrafter"/>
</dbReference>
<dbReference type="Proteomes" id="UP001239397">
    <property type="component" value="Chromosome"/>
</dbReference>
<dbReference type="Pfam" id="PF03621">
    <property type="entry name" value="MbtH"/>
    <property type="match status" value="1"/>
</dbReference>
<evidence type="ECO:0000313" key="3">
    <source>
        <dbReference type="Proteomes" id="UP001239397"/>
    </source>
</evidence>
<name>A0A9Y2NKB7_9PSEU</name>
<dbReference type="InterPro" id="IPR037407">
    <property type="entry name" value="MLP_fam"/>
</dbReference>
<dbReference type="GO" id="GO:0005829">
    <property type="term" value="C:cytosol"/>
    <property type="evidence" value="ECO:0007669"/>
    <property type="project" value="TreeGrafter"/>
</dbReference>